<evidence type="ECO:0000259" key="2">
    <source>
        <dbReference type="SMART" id="SM00646"/>
    </source>
</evidence>
<dbReference type="PANTHER" id="PTHR30404:SF0">
    <property type="entry name" value="N-ACETYLMURAMOYL-L-ALANINE AMIDASE AMIC"/>
    <property type="match status" value="1"/>
</dbReference>
<dbReference type="SMART" id="SM00646">
    <property type="entry name" value="Ami_3"/>
    <property type="match status" value="1"/>
</dbReference>
<dbReference type="CDD" id="cd02696">
    <property type="entry name" value="MurNAc-LAA"/>
    <property type="match status" value="1"/>
</dbReference>
<feature type="domain" description="MurNAc-LAA" evidence="2">
    <location>
        <begin position="121"/>
        <end position="233"/>
    </location>
</feature>
<dbReference type="InterPro" id="IPR050695">
    <property type="entry name" value="N-acetylmuramoyl_amidase_3"/>
</dbReference>
<dbReference type="GO" id="GO:0030288">
    <property type="term" value="C:outer membrane-bounded periplasmic space"/>
    <property type="evidence" value="ECO:0007669"/>
    <property type="project" value="TreeGrafter"/>
</dbReference>
<evidence type="ECO:0000313" key="3">
    <source>
        <dbReference type="EMBL" id="VAW61905.1"/>
    </source>
</evidence>
<keyword evidence="1 3" id="KW-0378">Hydrolase</keyword>
<dbReference type="EMBL" id="UOFG01000157">
    <property type="protein sequence ID" value="VAW61905.1"/>
    <property type="molecule type" value="Genomic_DNA"/>
</dbReference>
<dbReference type="PANTHER" id="PTHR30404">
    <property type="entry name" value="N-ACETYLMURAMOYL-L-ALANINE AMIDASE"/>
    <property type="match status" value="1"/>
</dbReference>
<dbReference type="SUPFAM" id="SSF53187">
    <property type="entry name" value="Zn-dependent exopeptidases"/>
    <property type="match status" value="1"/>
</dbReference>
<dbReference type="Gene3D" id="3.40.630.40">
    <property type="entry name" value="Zn-dependent exopeptidases"/>
    <property type="match status" value="1"/>
</dbReference>
<gene>
    <name evidence="3" type="ORF">MNBD_GAMMA11-767</name>
</gene>
<dbReference type="AlphaFoldDB" id="A0A3B0X0U5"/>
<evidence type="ECO:0000256" key="1">
    <source>
        <dbReference type="ARBA" id="ARBA00022801"/>
    </source>
</evidence>
<dbReference type="Pfam" id="PF01520">
    <property type="entry name" value="Amidase_3"/>
    <property type="match status" value="1"/>
</dbReference>
<organism evidence="3">
    <name type="scientific">hydrothermal vent metagenome</name>
    <dbReference type="NCBI Taxonomy" id="652676"/>
    <lineage>
        <taxon>unclassified sequences</taxon>
        <taxon>metagenomes</taxon>
        <taxon>ecological metagenomes</taxon>
    </lineage>
</organism>
<reference evidence="3" key="1">
    <citation type="submission" date="2018-06" db="EMBL/GenBank/DDBJ databases">
        <authorList>
            <person name="Zhirakovskaya E."/>
        </authorList>
    </citation>
    <scope>NUCLEOTIDE SEQUENCE</scope>
</reference>
<dbReference type="GO" id="GO:0008745">
    <property type="term" value="F:N-acetylmuramoyl-L-alanine amidase activity"/>
    <property type="evidence" value="ECO:0007669"/>
    <property type="project" value="UniProtKB-EC"/>
</dbReference>
<protein>
    <submittedName>
        <fullName evidence="3">N-acetylmuramoyl-L-alanine amidase</fullName>
        <ecNumber evidence="3">3.5.1.28</ecNumber>
    </submittedName>
</protein>
<sequence length="236" mass="26744">MSINRHKKTCSIERASHDINQHNNIKEKSNEHCKKKSTAEEVKKSNRKINIIIDPGHGATYNKWDTVDPGASGLANKHEKDYTTDISARLGSELEKVYGYNIAYTRLADVTAKQKHLAWRVDFAHNENADYFISIHLDSFSAKKNRFTAYYWFKGNSFSKEGKKIAESVIDAVTTHGFNKSAVKSANHYVTRNTRVPAILVECGNIKNPMNENAINNKNFISDFAKGIDTYIQNSK</sequence>
<proteinExistence type="predicted"/>
<dbReference type="EC" id="3.5.1.28" evidence="3"/>
<name>A0A3B0X0U5_9ZZZZ</name>
<accession>A0A3B0X0U5</accession>
<dbReference type="GO" id="GO:0009253">
    <property type="term" value="P:peptidoglycan catabolic process"/>
    <property type="evidence" value="ECO:0007669"/>
    <property type="project" value="InterPro"/>
</dbReference>
<dbReference type="InterPro" id="IPR002508">
    <property type="entry name" value="MurNAc-LAA_cat"/>
</dbReference>